<name>A0ABW0P1F5_9HYPH</name>
<reference evidence="3" key="1">
    <citation type="journal article" date="2019" name="Int. J. Syst. Evol. Microbiol.">
        <title>The Global Catalogue of Microorganisms (GCM) 10K type strain sequencing project: providing services to taxonomists for standard genome sequencing and annotation.</title>
        <authorList>
            <consortium name="The Broad Institute Genomics Platform"/>
            <consortium name="The Broad Institute Genome Sequencing Center for Infectious Disease"/>
            <person name="Wu L."/>
            <person name="Ma J."/>
        </authorList>
    </citation>
    <scope>NUCLEOTIDE SEQUENCE [LARGE SCALE GENOMIC DNA]</scope>
    <source>
        <strain evidence="3">CCUG 43117</strain>
    </source>
</reference>
<evidence type="ECO:0000259" key="1">
    <source>
        <dbReference type="Pfam" id="PF06568"/>
    </source>
</evidence>
<dbReference type="RefSeq" id="WP_156449977.1">
    <property type="nucleotide sequence ID" value="NZ_JBHSLU010000017.1"/>
</dbReference>
<protein>
    <submittedName>
        <fullName evidence="2">DUF1127 domain-containing protein</fullName>
    </submittedName>
</protein>
<dbReference type="InterPro" id="IPR009506">
    <property type="entry name" value="YjiS-like"/>
</dbReference>
<dbReference type="Proteomes" id="UP001596060">
    <property type="component" value="Unassembled WGS sequence"/>
</dbReference>
<evidence type="ECO:0000313" key="3">
    <source>
        <dbReference type="Proteomes" id="UP001596060"/>
    </source>
</evidence>
<evidence type="ECO:0000313" key="2">
    <source>
        <dbReference type="EMBL" id="MFC5505508.1"/>
    </source>
</evidence>
<sequence length="48" mass="5418">MLAILTAKINSYLRYRATAKALSRLSDRALNDIGITRMQIDSVARIPR</sequence>
<feature type="domain" description="YjiS-like" evidence="1">
    <location>
        <begin position="6"/>
        <end position="40"/>
    </location>
</feature>
<gene>
    <name evidence="2" type="ORF">ACFPN9_09585</name>
</gene>
<proteinExistence type="predicted"/>
<organism evidence="2 3">
    <name type="scientific">Bosea massiliensis</name>
    <dbReference type="NCBI Taxonomy" id="151419"/>
    <lineage>
        <taxon>Bacteria</taxon>
        <taxon>Pseudomonadati</taxon>
        <taxon>Pseudomonadota</taxon>
        <taxon>Alphaproteobacteria</taxon>
        <taxon>Hyphomicrobiales</taxon>
        <taxon>Boseaceae</taxon>
        <taxon>Bosea</taxon>
    </lineage>
</organism>
<comment type="caution">
    <text evidence="2">The sequence shown here is derived from an EMBL/GenBank/DDBJ whole genome shotgun (WGS) entry which is preliminary data.</text>
</comment>
<accession>A0ABW0P1F5</accession>
<keyword evidence="3" id="KW-1185">Reference proteome</keyword>
<dbReference type="Pfam" id="PF06568">
    <property type="entry name" value="YjiS-like"/>
    <property type="match status" value="1"/>
</dbReference>
<dbReference type="EMBL" id="JBHSLU010000017">
    <property type="protein sequence ID" value="MFC5505508.1"/>
    <property type="molecule type" value="Genomic_DNA"/>
</dbReference>